<evidence type="ECO:0000256" key="5">
    <source>
        <dbReference type="ARBA" id="ARBA00022729"/>
    </source>
</evidence>
<dbReference type="Proteomes" id="UP000027238">
    <property type="component" value="Unassembled WGS sequence"/>
</dbReference>
<dbReference type="Pfam" id="PF16782">
    <property type="entry name" value="SIL1"/>
    <property type="match status" value="1"/>
</dbReference>
<evidence type="ECO:0000313" key="11">
    <source>
        <dbReference type="Proteomes" id="UP000027238"/>
    </source>
</evidence>
<dbReference type="Gene3D" id="1.25.10.10">
    <property type="entry name" value="Leucine-rich Repeat Variant"/>
    <property type="match status" value="1"/>
</dbReference>
<protein>
    <recommendedName>
        <fullName evidence="3">Nucleotide exchange factor SIL1</fullName>
    </recommendedName>
</protein>
<evidence type="ECO:0000256" key="3">
    <source>
        <dbReference type="ARBA" id="ARBA00015352"/>
    </source>
</evidence>
<dbReference type="GO" id="GO:0015031">
    <property type="term" value="P:protein transport"/>
    <property type="evidence" value="ECO:0007669"/>
    <property type="project" value="UniProtKB-KW"/>
</dbReference>
<dbReference type="EMBL" id="JMSE01001328">
    <property type="protein sequence ID" value="KDN62375.1"/>
    <property type="molecule type" value="Genomic_DNA"/>
</dbReference>
<accession>A0A066X8N1</accession>
<keyword evidence="4" id="KW-0813">Transport</keyword>
<reference evidence="11" key="1">
    <citation type="journal article" date="2014" name="Genome Announc.">
        <title>Draft genome sequence of Colletotrichum sublineola, a destructive pathogen of cultivated sorghum.</title>
        <authorList>
            <person name="Baroncelli R."/>
            <person name="Sanz-Martin J.M."/>
            <person name="Rech G.E."/>
            <person name="Sukno S.A."/>
            <person name="Thon M.R."/>
        </authorList>
    </citation>
    <scope>NUCLEOTIDE SEQUENCE [LARGE SCALE GENOMIC DNA]</scope>
    <source>
        <strain evidence="11">TX430BB</strain>
    </source>
</reference>
<dbReference type="OrthoDB" id="448649at2759"/>
<evidence type="ECO:0000256" key="6">
    <source>
        <dbReference type="ARBA" id="ARBA00022824"/>
    </source>
</evidence>
<proteinExistence type="inferred from homology"/>
<comment type="caution">
    <text evidence="10">The sequence shown here is derived from an EMBL/GenBank/DDBJ whole genome shotgun (WGS) entry which is preliminary data.</text>
</comment>
<dbReference type="STRING" id="1173701.A0A066X8N1"/>
<sequence length="423" mass="47029">MALTQSTRASFLPSTIFMAVFGLVFLVLSAPAVALAAPAAPSPSADVELICHTDNASECYPKVFQPTTEFQKVHDDQELPPGLHIRLNIYTGLKEAKIDDPNEKNPALEGLPTDHSVMVVDSDKALEVEIPKDAPKYDPVGKVKQPQQESGEFYTNLEFVKKGAHGSDLPIDEALEFLEDISHDIYYGHKITETFDTVRSLLCLMVDPKSPTASEGAVPRDQQAAAIISGALQNNPTALKEVAKVWPQLMDASCRSHKQAPELKLRDGFYASFVPGPEDIEQDILRAANKAKAQVVAIKGLVKSPAIRDHFIDNKGMDRMLEVLGPQDARWETAQRKVGQFVLDTFLDENMGAELGVWPLFRASEGDKSKRFADRVNDENWKVAVKRIMEKNKGDKTHWSRDLYDRLDAHEKKQLKMISKAEL</sequence>
<keyword evidence="6" id="KW-0256">Endoplasmic reticulum</keyword>
<keyword evidence="5 9" id="KW-0732">Signal</keyword>
<dbReference type="OMA" id="NVPDEGN"/>
<gene>
    <name evidence="10" type="ORF">CSUB01_03845</name>
</gene>
<comment type="subunit">
    <text evidence="2">Interacts with KAR2.</text>
</comment>
<organism evidence="10 11">
    <name type="scientific">Colletotrichum sublineola</name>
    <name type="common">Sorghum anthracnose fungus</name>
    <dbReference type="NCBI Taxonomy" id="1173701"/>
    <lineage>
        <taxon>Eukaryota</taxon>
        <taxon>Fungi</taxon>
        <taxon>Dikarya</taxon>
        <taxon>Ascomycota</taxon>
        <taxon>Pezizomycotina</taxon>
        <taxon>Sordariomycetes</taxon>
        <taxon>Hypocreomycetidae</taxon>
        <taxon>Glomerellales</taxon>
        <taxon>Glomerellaceae</taxon>
        <taxon>Colletotrichum</taxon>
        <taxon>Colletotrichum graminicola species complex</taxon>
    </lineage>
</organism>
<evidence type="ECO:0000256" key="7">
    <source>
        <dbReference type="ARBA" id="ARBA00022927"/>
    </source>
</evidence>
<feature type="chain" id="PRO_5001630004" description="Nucleotide exchange factor SIL1" evidence="9">
    <location>
        <begin position="37"/>
        <end position="423"/>
    </location>
</feature>
<dbReference type="HOGENOM" id="CLU_034955_1_0_1"/>
<feature type="signal peptide" evidence="9">
    <location>
        <begin position="1"/>
        <end position="36"/>
    </location>
</feature>
<dbReference type="AlphaFoldDB" id="A0A066X8N1"/>
<evidence type="ECO:0000256" key="4">
    <source>
        <dbReference type="ARBA" id="ARBA00022448"/>
    </source>
</evidence>
<dbReference type="GO" id="GO:0005783">
    <property type="term" value="C:endoplasmic reticulum"/>
    <property type="evidence" value="ECO:0007669"/>
    <property type="project" value="InterPro"/>
</dbReference>
<evidence type="ECO:0000256" key="1">
    <source>
        <dbReference type="ARBA" id="ARBA00010588"/>
    </source>
</evidence>
<keyword evidence="11" id="KW-1185">Reference proteome</keyword>
<keyword evidence="7" id="KW-0653">Protein transport</keyword>
<name>A0A066X8N1_COLSU</name>
<dbReference type="eggNOG" id="ENOG502SAUP">
    <property type="taxonomic scope" value="Eukaryota"/>
</dbReference>
<evidence type="ECO:0000256" key="2">
    <source>
        <dbReference type="ARBA" id="ARBA00011799"/>
    </source>
</evidence>
<dbReference type="InterPro" id="IPR031884">
    <property type="entry name" value="Sil1_fungi"/>
</dbReference>
<comment type="similarity">
    <text evidence="1">Belongs to the SIL1 family.</text>
</comment>
<evidence type="ECO:0000313" key="10">
    <source>
        <dbReference type="EMBL" id="KDN62375.1"/>
    </source>
</evidence>
<dbReference type="GO" id="GO:0000774">
    <property type="term" value="F:adenyl-nucleotide exchange factor activity"/>
    <property type="evidence" value="ECO:0007669"/>
    <property type="project" value="InterPro"/>
</dbReference>
<keyword evidence="8" id="KW-0811">Translocation</keyword>
<evidence type="ECO:0000256" key="9">
    <source>
        <dbReference type="SAM" id="SignalP"/>
    </source>
</evidence>
<dbReference type="InterPro" id="IPR011989">
    <property type="entry name" value="ARM-like"/>
</dbReference>
<evidence type="ECO:0000256" key="8">
    <source>
        <dbReference type="ARBA" id="ARBA00023010"/>
    </source>
</evidence>